<dbReference type="PROSITE" id="PS50030">
    <property type="entry name" value="UBA"/>
    <property type="match status" value="1"/>
</dbReference>
<dbReference type="InterPro" id="IPR015496">
    <property type="entry name" value="Ubiquilin"/>
</dbReference>
<dbReference type="GO" id="GO:0005829">
    <property type="term" value="C:cytosol"/>
    <property type="evidence" value="ECO:0007669"/>
    <property type="project" value="TreeGrafter"/>
</dbReference>
<dbReference type="Gene3D" id="1.10.8.10">
    <property type="entry name" value="DNA helicase RuvA subunit, C-terminal domain"/>
    <property type="match status" value="1"/>
</dbReference>
<dbReference type="EMBL" id="CAJVPK010000268">
    <property type="protein sequence ID" value="CAG8486016.1"/>
    <property type="molecule type" value="Genomic_DNA"/>
</dbReference>
<evidence type="ECO:0000313" key="4">
    <source>
        <dbReference type="Proteomes" id="UP000789706"/>
    </source>
</evidence>
<dbReference type="OrthoDB" id="267397at2759"/>
<dbReference type="FunFam" id="1.10.8.10:FF:000079">
    <property type="entry name" value="Ubiquitin family protein"/>
    <property type="match status" value="1"/>
</dbReference>
<dbReference type="InterPro" id="IPR015940">
    <property type="entry name" value="UBA"/>
</dbReference>
<evidence type="ECO:0000259" key="2">
    <source>
        <dbReference type="PROSITE" id="PS50030"/>
    </source>
</evidence>
<feature type="domain" description="UBA" evidence="2">
    <location>
        <begin position="76"/>
        <end position="121"/>
    </location>
</feature>
<dbReference type="GO" id="GO:0006511">
    <property type="term" value="P:ubiquitin-dependent protein catabolic process"/>
    <property type="evidence" value="ECO:0007669"/>
    <property type="project" value="TreeGrafter"/>
</dbReference>
<feature type="region of interest" description="Disordered" evidence="1">
    <location>
        <begin position="47"/>
        <end position="81"/>
    </location>
</feature>
<dbReference type="InterPro" id="IPR009060">
    <property type="entry name" value="UBA-like_sf"/>
</dbReference>
<dbReference type="SUPFAM" id="SSF46934">
    <property type="entry name" value="UBA-like"/>
    <property type="match status" value="1"/>
</dbReference>
<dbReference type="Pfam" id="PF00627">
    <property type="entry name" value="UBA"/>
    <property type="match status" value="1"/>
</dbReference>
<dbReference type="SMART" id="SM00165">
    <property type="entry name" value="UBA"/>
    <property type="match status" value="1"/>
</dbReference>
<sequence length="123" mass="13670">MPNDPEYIRRFQQLMQRYMTSPQFVASRQQMAQSYYPTSLFGSPNSFYTNMQPPLSTSQTSPTSPTSPTSQTPQSEPPETRFRVQLQTLEEMGFVDQAANIRALLASGGDVNSAIEILLSGGI</sequence>
<dbReference type="Proteomes" id="UP000789706">
    <property type="component" value="Unassembled WGS sequence"/>
</dbReference>
<keyword evidence="4" id="KW-1185">Reference proteome</keyword>
<dbReference type="GO" id="GO:0031593">
    <property type="term" value="F:polyubiquitin modification-dependent protein binding"/>
    <property type="evidence" value="ECO:0007669"/>
    <property type="project" value="TreeGrafter"/>
</dbReference>
<comment type="caution">
    <text evidence="3">The sequence shown here is derived from an EMBL/GenBank/DDBJ whole genome shotgun (WGS) entry which is preliminary data.</text>
</comment>
<accession>A0A9N8WHQ4</accession>
<dbReference type="PANTHER" id="PTHR10677">
    <property type="entry name" value="UBIQUILIN"/>
    <property type="match status" value="1"/>
</dbReference>
<name>A0A9N8WHQ4_9GLOM</name>
<protein>
    <submittedName>
        <fullName evidence="3">8115_t:CDS:1</fullName>
    </submittedName>
</protein>
<proteinExistence type="predicted"/>
<evidence type="ECO:0000313" key="3">
    <source>
        <dbReference type="EMBL" id="CAG8486016.1"/>
    </source>
</evidence>
<reference evidence="3" key="1">
    <citation type="submission" date="2021-06" db="EMBL/GenBank/DDBJ databases">
        <authorList>
            <person name="Kallberg Y."/>
            <person name="Tangrot J."/>
            <person name="Rosling A."/>
        </authorList>
    </citation>
    <scope>NUCLEOTIDE SEQUENCE</scope>
    <source>
        <strain evidence="3">AZ414A</strain>
    </source>
</reference>
<gene>
    <name evidence="3" type="ORF">DEBURN_LOCUS3919</name>
</gene>
<dbReference type="AlphaFoldDB" id="A0A9N8WHQ4"/>
<dbReference type="CDD" id="cd14399">
    <property type="entry name" value="UBA_PLICs"/>
    <property type="match status" value="1"/>
</dbReference>
<feature type="compositionally biased region" description="Low complexity" evidence="1">
    <location>
        <begin position="52"/>
        <end position="74"/>
    </location>
</feature>
<organism evidence="3 4">
    <name type="scientific">Diversispora eburnea</name>
    <dbReference type="NCBI Taxonomy" id="1213867"/>
    <lineage>
        <taxon>Eukaryota</taxon>
        <taxon>Fungi</taxon>
        <taxon>Fungi incertae sedis</taxon>
        <taxon>Mucoromycota</taxon>
        <taxon>Glomeromycotina</taxon>
        <taxon>Glomeromycetes</taxon>
        <taxon>Diversisporales</taxon>
        <taxon>Diversisporaceae</taxon>
        <taxon>Diversispora</taxon>
    </lineage>
</organism>
<evidence type="ECO:0000256" key="1">
    <source>
        <dbReference type="SAM" id="MobiDB-lite"/>
    </source>
</evidence>
<dbReference type="PANTHER" id="PTHR10677:SF3">
    <property type="entry name" value="FI07626P-RELATED"/>
    <property type="match status" value="1"/>
</dbReference>